<dbReference type="AlphaFoldDB" id="A0A852VVJ6"/>
<reference evidence="2 3" key="1">
    <citation type="submission" date="2020-07" db="EMBL/GenBank/DDBJ databases">
        <title>Sequencing the genomes of 1000 actinobacteria strains.</title>
        <authorList>
            <person name="Klenk H.-P."/>
        </authorList>
    </citation>
    <scope>NUCLEOTIDE SEQUENCE [LARGE SCALE GENOMIC DNA]</scope>
    <source>
        <strain evidence="2 3">DSM 26154</strain>
    </source>
</reference>
<keyword evidence="1" id="KW-1133">Transmembrane helix</keyword>
<feature type="transmembrane region" description="Helical" evidence="1">
    <location>
        <begin position="95"/>
        <end position="114"/>
    </location>
</feature>
<keyword evidence="3" id="KW-1185">Reference proteome</keyword>
<organism evidence="2 3">
    <name type="scientific">Janibacter cremeus</name>
    <dbReference type="NCBI Taxonomy" id="1285192"/>
    <lineage>
        <taxon>Bacteria</taxon>
        <taxon>Bacillati</taxon>
        <taxon>Actinomycetota</taxon>
        <taxon>Actinomycetes</taxon>
        <taxon>Micrococcales</taxon>
        <taxon>Intrasporangiaceae</taxon>
        <taxon>Janibacter</taxon>
    </lineage>
</organism>
<dbReference type="EMBL" id="JACCAE010000001">
    <property type="protein sequence ID" value="NYF98314.1"/>
    <property type="molecule type" value="Genomic_DNA"/>
</dbReference>
<feature type="transmembrane region" description="Helical" evidence="1">
    <location>
        <begin position="34"/>
        <end position="61"/>
    </location>
</feature>
<protein>
    <submittedName>
        <fullName evidence="2">Uncharacterized membrane protein (DUF485 family)</fullName>
    </submittedName>
</protein>
<evidence type="ECO:0000256" key="1">
    <source>
        <dbReference type="SAM" id="Phobius"/>
    </source>
</evidence>
<keyword evidence="1" id="KW-0812">Transmembrane</keyword>
<proteinExistence type="predicted"/>
<dbReference type="Proteomes" id="UP000554054">
    <property type="component" value="Unassembled WGS sequence"/>
</dbReference>
<sequence length="202" mass="20711">MSGLAMVIVGLVLGAAGAWSIRTVLVAGGFGAGWLLASVFGANFLTALIIALSTALLAWIVLRVAATLVFFVVGALVGAIVGGRLYRILEGGEGNILLAVVFVPAVALAAGWLAEKARERFVAWGTAIGGAALVLSGLGVLVAGLAWLRDPTEQWQAVLGGVTWVALAVGFRLIQKAIGTGDFSDFRLRPGGEQTVPSSQDD</sequence>
<feature type="transmembrane region" description="Helical" evidence="1">
    <location>
        <begin position="154"/>
        <end position="174"/>
    </location>
</feature>
<gene>
    <name evidence="2" type="ORF">BJY20_001706</name>
</gene>
<feature type="transmembrane region" description="Helical" evidence="1">
    <location>
        <begin position="68"/>
        <end position="89"/>
    </location>
</feature>
<comment type="caution">
    <text evidence="2">The sequence shown here is derived from an EMBL/GenBank/DDBJ whole genome shotgun (WGS) entry which is preliminary data.</text>
</comment>
<keyword evidence="1" id="KW-0472">Membrane</keyword>
<evidence type="ECO:0000313" key="3">
    <source>
        <dbReference type="Proteomes" id="UP000554054"/>
    </source>
</evidence>
<feature type="transmembrane region" description="Helical" evidence="1">
    <location>
        <begin position="121"/>
        <end position="148"/>
    </location>
</feature>
<accession>A0A852VVJ6</accession>
<name>A0A852VVJ6_9MICO</name>
<evidence type="ECO:0000313" key="2">
    <source>
        <dbReference type="EMBL" id="NYF98314.1"/>
    </source>
</evidence>
<dbReference type="RefSeq" id="WP_185991138.1">
    <property type="nucleotide sequence ID" value="NZ_JACCAE010000001.1"/>
</dbReference>